<keyword evidence="5" id="KW-0472">Membrane</keyword>
<dbReference type="PANTHER" id="PTHR47249:SF1">
    <property type="entry name" value="VACUOLAR PROTEIN 8"/>
    <property type="match status" value="1"/>
</dbReference>
<organism evidence="8 9">
    <name type="scientific">Aphanomyces astaci</name>
    <name type="common">Crayfish plague agent</name>
    <dbReference type="NCBI Taxonomy" id="112090"/>
    <lineage>
        <taxon>Eukaryota</taxon>
        <taxon>Sar</taxon>
        <taxon>Stramenopiles</taxon>
        <taxon>Oomycota</taxon>
        <taxon>Saprolegniomycetes</taxon>
        <taxon>Saprolegniales</taxon>
        <taxon>Verrucalvaceae</taxon>
        <taxon>Aphanomyces</taxon>
    </lineage>
</organism>
<keyword evidence="4" id="KW-0677">Repeat</keyword>
<comment type="similarity">
    <text evidence="2">Belongs to the beta-catenin family.</text>
</comment>
<dbReference type="GO" id="GO:0043495">
    <property type="term" value="F:protein-membrane adaptor activity"/>
    <property type="evidence" value="ECO:0007669"/>
    <property type="project" value="InterPro"/>
</dbReference>
<evidence type="ECO:0000313" key="9">
    <source>
        <dbReference type="Proteomes" id="UP000469452"/>
    </source>
</evidence>
<dbReference type="InterPro" id="IPR016024">
    <property type="entry name" value="ARM-type_fold"/>
</dbReference>
<dbReference type="GO" id="GO:0071562">
    <property type="term" value="P:nucleus-vacuole junction assembly"/>
    <property type="evidence" value="ECO:0007669"/>
    <property type="project" value="InterPro"/>
</dbReference>
<evidence type="ECO:0000313" key="8">
    <source>
        <dbReference type="EMBL" id="KAF0710085.1"/>
    </source>
</evidence>
<reference evidence="8 9" key="1">
    <citation type="submission" date="2019-06" db="EMBL/GenBank/DDBJ databases">
        <title>Genomics analysis of Aphanomyces spp. identifies a new class of oomycete effector associated with host adaptation.</title>
        <authorList>
            <person name="Gaulin E."/>
        </authorList>
    </citation>
    <scope>NUCLEOTIDE SEQUENCE [LARGE SCALE GENOMIC DNA]</scope>
    <source>
        <strain evidence="8 9">E</strain>
    </source>
</reference>
<evidence type="ECO:0000256" key="6">
    <source>
        <dbReference type="ARBA" id="ARBA00023288"/>
    </source>
</evidence>
<dbReference type="Pfam" id="PF00514">
    <property type="entry name" value="Arm"/>
    <property type="match status" value="2"/>
</dbReference>
<dbReference type="InterPro" id="IPR000225">
    <property type="entry name" value="Armadillo"/>
</dbReference>
<name>A0A6A4ZQH0_APHAT</name>
<dbReference type="InterPro" id="IPR045156">
    <property type="entry name" value="Vac8"/>
</dbReference>
<keyword evidence="3" id="KW-0926">Vacuole</keyword>
<evidence type="ECO:0000256" key="4">
    <source>
        <dbReference type="ARBA" id="ARBA00022737"/>
    </source>
</evidence>
<dbReference type="EMBL" id="VJMI01018610">
    <property type="protein sequence ID" value="KAF0710085.1"/>
    <property type="molecule type" value="Genomic_DNA"/>
</dbReference>
<dbReference type="InterPro" id="IPR011989">
    <property type="entry name" value="ARM-like"/>
</dbReference>
<evidence type="ECO:0000256" key="7">
    <source>
        <dbReference type="ARBA" id="ARBA00026209"/>
    </source>
</evidence>
<dbReference type="SUPFAM" id="SSF48371">
    <property type="entry name" value="ARM repeat"/>
    <property type="match status" value="1"/>
</dbReference>
<evidence type="ECO:0000256" key="3">
    <source>
        <dbReference type="ARBA" id="ARBA00022554"/>
    </source>
</evidence>
<evidence type="ECO:0000256" key="5">
    <source>
        <dbReference type="ARBA" id="ARBA00023136"/>
    </source>
</evidence>
<sequence length="412" mass="45052">MASMALSNLATNVDNQPKMLSMGILEPVIARLDEALDPRSVADNETIRYCLLVLANLAVSHGTHEQLMDRCLTLLCNYAKHRDVKCRQFSVFAIGNLCSNPANLQRIVDANALKPIISFAFPGDPNVQFQAIAALRGLSVNQDIRQQVMRLGALEPVILAASSESIEVQREVAATMCNLSMCEENKVTMARGGCLPPLIALAQSDDPTRERHAICALANIAEMIEGHTQRKMFEEGVLTPLYALSGSPDVEIRQQVARCLALFAAKPSSQTTLLRSNALQHIISFIHTDDAICQRFGTLAVGNLAVSCTNHKDLFDQGAIAALMSVEHSTDLETRRCLAFAINNIAGNDANWITICKMGILRSIVSLMHDTDEETHLQACFAVRRLALEPKSRSQVVLHGGLKPLFQLTLSE</sequence>
<keyword evidence="6" id="KW-0449">Lipoprotein</keyword>
<feature type="non-terminal residue" evidence="8">
    <location>
        <position position="412"/>
    </location>
</feature>
<dbReference type="SMART" id="SM00185">
    <property type="entry name" value="ARM"/>
    <property type="match status" value="9"/>
</dbReference>
<dbReference type="Proteomes" id="UP000469452">
    <property type="component" value="Unassembled WGS sequence"/>
</dbReference>
<protein>
    <recommendedName>
        <fullName evidence="7">Vacuolar protein 8</fullName>
    </recommendedName>
</protein>
<evidence type="ECO:0000256" key="1">
    <source>
        <dbReference type="ARBA" id="ARBA00004592"/>
    </source>
</evidence>
<accession>A0A6A4ZQH0</accession>
<gene>
    <name evidence="8" type="ORF">AaE_012670</name>
</gene>
<dbReference type="PANTHER" id="PTHR47249">
    <property type="entry name" value="VACUOLAR PROTEIN 8"/>
    <property type="match status" value="1"/>
</dbReference>
<comment type="subcellular location">
    <subcellularLocation>
        <location evidence="1">Vacuole membrane</location>
        <topology evidence="1">Lipid-anchor</topology>
    </subcellularLocation>
</comment>
<evidence type="ECO:0000256" key="2">
    <source>
        <dbReference type="ARBA" id="ARBA00005462"/>
    </source>
</evidence>
<comment type="caution">
    <text evidence="8">The sequence shown here is derived from an EMBL/GenBank/DDBJ whole genome shotgun (WGS) entry which is preliminary data.</text>
</comment>
<dbReference type="AlphaFoldDB" id="A0A6A4ZQH0"/>
<proteinExistence type="inferred from homology"/>
<dbReference type="Gene3D" id="1.25.10.10">
    <property type="entry name" value="Leucine-rich Repeat Variant"/>
    <property type="match status" value="2"/>
</dbReference>
<dbReference type="GO" id="GO:0005774">
    <property type="term" value="C:vacuolar membrane"/>
    <property type="evidence" value="ECO:0007669"/>
    <property type="project" value="UniProtKB-SubCell"/>
</dbReference>